<evidence type="ECO:0000313" key="2">
    <source>
        <dbReference type="Proteomes" id="UP000824533"/>
    </source>
</evidence>
<gene>
    <name evidence="1" type="ORF">K1T71_004441</name>
</gene>
<keyword evidence="2" id="KW-1185">Reference proteome</keyword>
<accession>A0ACC1D7L9</accession>
<comment type="caution">
    <text evidence="1">The sequence shown here is derived from an EMBL/GenBank/DDBJ whole genome shotgun (WGS) entry which is preliminary data.</text>
</comment>
<sequence length="74" mass="8633">MSSVSKPNNNRELYNKLLEDEIKIDNLCNEKHIRVQLLHRYNNIKDAAQIVINHIANIEGTTVTEIHKRLNLVE</sequence>
<proteinExistence type="predicted"/>
<protein>
    <submittedName>
        <fullName evidence="1">Uncharacterized protein</fullName>
    </submittedName>
</protein>
<reference evidence="1 2" key="1">
    <citation type="journal article" date="2021" name="Front. Genet.">
        <title>Chromosome-Level Genome Assembly Reveals Significant Gene Expansion in the Toll and IMD Signaling Pathways of Dendrolimus kikuchii.</title>
        <authorList>
            <person name="Zhou J."/>
            <person name="Wu P."/>
            <person name="Xiong Z."/>
            <person name="Liu N."/>
            <person name="Zhao N."/>
            <person name="Ji M."/>
            <person name="Qiu Y."/>
            <person name="Yang B."/>
        </authorList>
    </citation>
    <scope>NUCLEOTIDE SEQUENCE [LARGE SCALE GENOMIC DNA]</scope>
    <source>
        <strain evidence="1">Ann1</strain>
    </source>
</reference>
<evidence type="ECO:0000313" key="1">
    <source>
        <dbReference type="EMBL" id="KAJ0179850.1"/>
    </source>
</evidence>
<name>A0ACC1D7L9_9NEOP</name>
<dbReference type="EMBL" id="CM034393">
    <property type="protein sequence ID" value="KAJ0179850.1"/>
    <property type="molecule type" value="Genomic_DNA"/>
</dbReference>
<dbReference type="Proteomes" id="UP000824533">
    <property type="component" value="Linkage Group LG07"/>
</dbReference>
<organism evidence="1 2">
    <name type="scientific">Dendrolimus kikuchii</name>
    <dbReference type="NCBI Taxonomy" id="765133"/>
    <lineage>
        <taxon>Eukaryota</taxon>
        <taxon>Metazoa</taxon>
        <taxon>Ecdysozoa</taxon>
        <taxon>Arthropoda</taxon>
        <taxon>Hexapoda</taxon>
        <taxon>Insecta</taxon>
        <taxon>Pterygota</taxon>
        <taxon>Neoptera</taxon>
        <taxon>Endopterygota</taxon>
        <taxon>Lepidoptera</taxon>
        <taxon>Glossata</taxon>
        <taxon>Ditrysia</taxon>
        <taxon>Bombycoidea</taxon>
        <taxon>Lasiocampidae</taxon>
        <taxon>Dendrolimus</taxon>
    </lineage>
</organism>